<evidence type="ECO:0000313" key="1">
    <source>
        <dbReference type="EMBL" id="MBB6341534.1"/>
    </source>
</evidence>
<proteinExistence type="predicted"/>
<evidence type="ECO:0000313" key="2">
    <source>
        <dbReference type="Proteomes" id="UP000557193"/>
    </source>
</evidence>
<sequence length="183" mass="20576">MSEQQSIIVPQISTFPDAEGKARQVLRWLHKRQLVAAELSTCGRLGNRMAYAIAEGARRLPHAERLPFGQPCNGLEIVTKRCIYTPSHGFLEEAGCPQCRQEIGEALFDSLEEWMPRQTDTFVCPECGFEDDINGFLFLQPCGFSNLGFIFNNWPAECFSPALLAEFAQRLGYPVRLVTAQCE</sequence>
<comment type="caution">
    <text evidence="1">The sequence shown here is derived from an EMBL/GenBank/DDBJ whole genome shotgun (WGS) entry which is preliminary data.</text>
</comment>
<dbReference type="Proteomes" id="UP000557193">
    <property type="component" value="Unassembled WGS sequence"/>
</dbReference>
<protein>
    <submittedName>
        <fullName evidence="1">Zn ribbon nucleic-acid-binding protein</fullName>
    </submittedName>
</protein>
<dbReference type="RefSeq" id="WP_184682330.1">
    <property type="nucleotide sequence ID" value="NZ_JACHLL010000002.1"/>
</dbReference>
<reference evidence="1 2" key="1">
    <citation type="submission" date="2020-08" db="EMBL/GenBank/DDBJ databases">
        <title>Functional genomics of gut bacteria from endangered species of beetles.</title>
        <authorList>
            <person name="Carlos-Shanley C."/>
        </authorList>
    </citation>
    <scope>NUCLEOTIDE SEQUENCE [LARGE SCALE GENOMIC DNA]</scope>
    <source>
        <strain evidence="1 2">S00202</strain>
    </source>
</reference>
<organism evidence="1 2">
    <name type="scientific">Pseudomonas fluvialis</name>
    <dbReference type="NCBI Taxonomy" id="1793966"/>
    <lineage>
        <taxon>Bacteria</taxon>
        <taxon>Pseudomonadati</taxon>
        <taxon>Pseudomonadota</taxon>
        <taxon>Gammaproteobacteria</taxon>
        <taxon>Pseudomonadales</taxon>
        <taxon>Pseudomonadaceae</taxon>
        <taxon>Pseudomonas</taxon>
    </lineage>
</organism>
<gene>
    <name evidence="1" type="ORF">HNP49_001691</name>
</gene>
<keyword evidence="2" id="KW-1185">Reference proteome</keyword>
<dbReference type="AlphaFoldDB" id="A0A7X0BUT7"/>
<accession>A0A7X0BUT7</accession>
<name>A0A7X0BUT7_9PSED</name>
<dbReference type="EMBL" id="JACHLL010000002">
    <property type="protein sequence ID" value="MBB6341534.1"/>
    <property type="molecule type" value="Genomic_DNA"/>
</dbReference>